<feature type="transmembrane region" description="Helical" evidence="4">
    <location>
        <begin position="25"/>
        <end position="42"/>
    </location>
</feature>
<dbReference type="InterPro" id="IPR043128">
    <property type="entry name" value="Rev_trsase/Diguanyl_cyclase"/>
</dbReference>
<reference evidence="7" key="1">
    <citation type="journal article" date="2019" name="Int. J. Syst. Evol. Microbiol.">
        <title>The Global Catalogue of Microorganisms (GCM) 10K type strain sequencing project: providing services to taxonomists for standard genome sequencing and annotation.</title>
        <authorList>
            <consortium name="The Broad Institute Genomics Platform"/>
            <consortium name="The Broad Institute Genome Sequencing Center for Infectious Disease"/>
            <person name="Wu L."/>
            <person name="Ma J."/>
        </authorList>
    </citation>
    <scope>NUCLEOTIDE SEQUENCE [LARGE SCALE GENOMIC DNA]</scope>
    <source>
        <strain evidence="7">CGMCC 1.16326</strain>
    </source>
</reference>
<accession>A0ABW0HJC7</accession>
<dbReference type="GO" id="GO:0052621">
    <property type="term" value="F:diguanylate cyclase activity"/>
    <property type="evidence" value="ECO:0007669"/>
    <property type="project" value="UniProtKB-EC"/>
</dbReference>
<dbReference type="EC" id="2.7.7.65" evidence="1"/>
<organism evidence="6 7">
    <name type="scientific">Bosea vestrisii</name>
    <dbReference type="NCBI Taxonomy" id="151416"/>
    <lineage>
        <taxon>Bacteria</taxon>
        <taxon>Pseudomonadati</taxon>
        <taxon>Pseudomonadota</taxon>
        <taxon>Alphaproteobacteria</taxon>
        <taxon>Hyphomicrobiales</taxon>
        <taxon>Boseaceae</taxon>
        <taxon>Bosea</taxon>
    </lineage>
</organism>
<dbReference type="PANTHER" id="PTHR45138">
    <property type="entry name" value="REGULATORY COMPONENTS OF SENSORY TRANSDUCTION SYSTEM"/>
    <property type="match status" value="1"/>
</dbReference>
<keyword evidence="6" id="KW-0808">Transferase</keyword>
<proteinExistence type="predicted"/>
<dbReference type="InterPro" id="IPR029787">
    <property type="entry name" value="Nucleotide_cyclase"/>
</dbReference>
<feature type="region of interest" description="Disordered" evidence="3">
    <location>
        <begin position="1"/>
        <end position="22"/>
    </location>
</feature>
<keyword evidence="4" id="KW-0812">Transmembrane</keyword>
<dbReference type="PROSITE" id="PS50887">
    <property type="entry name" value="GGDEF"/>
    <property type="match status" value="1"/>
</dbReference>
<dbReference type="Pfam" id="PF00990">
    <property type="entry name" value="GGDEF"/>
    <property type="match status" value="1"/>
</dbReference>
<dbReference type="PANTHER" id="PTHR45138:SF9">
    <property type="entry name" value="DIGUANYLATE CYCLASE DGCM-RELATED"/>
    <property type="match status" value="1"/>
</dbReference>
<evidence type="ECO:0000259" key="5">
    <source>
        <dbReference type="PROSITE" id="PS50887"/>
    </source>
</evidence>
<comment type="catalytic activity">
    <reaction evidence="2">
        <text>2 GTP = 3',3'-c-di-GMP + 2 diphosphate</text>
        <dbReference type="Rhea" id="RHEA:24898"/>
        <dbReference type="ChEBI" id="CHEBI:33019"/>
        <dbReference type="ChEBI" id="CHEBI:37565"/>
        <dbReference type="ChEBI" id="CHEBI:58805"/>
        <dbReference type="EC" id="2.7.7.65"/>
    </reaction>
</comment>
<dbReference type="RefSeq" id="WP_377014134.1">
    <property type="nucleotide sequence ID" value="NZ_JBHSLV010000078.1"/>
</dbReference>
<dbReference type="SUPFAM" id="SSF55073">
    <property type="entry name" value="Nucleotide cyclase"/>
    <property type="match status" value="1"/>
</dbReference>
<feature type="compositionally biased region" description="Polar residues" evidence="3">
    <location>
        <begin position="11"/>
        <end position="22"/>
    </location>
</feature>
<dbReference type="EMBL" id="JBHSLV010000078">
    <property type="protein sequence ID" value="MFC5397181.1"/>
    <property type="molecule type" value="Genomic_DNA"/>
</dbReference>
<feature type="domain" description="GGDEF" evidence="5">
    <location>
        <begin position="348"/>
        <end position="483"/>
    </location>
</feature>
<comment type="caution">
    <text evidence="6">The sequence shown here is derived from an EMBL/GenBank/DDBJ whole genome shotgun (WGS) entry which is preliminary data.</text>
</comment>
<dbReference type="NCBIfam" id="TIGR00254">
    <property type="entry name" value="GGDEF"/>
    <property type="match status" value="1"/>
</dbReference>
<evidence type="ECO:0000256" key="4">
    <source>
        <dbReference type="SAM" id="Phobius"/>
    </source>
</evidence>
<keyword evidence="6" id="KW-0548">Nucleotidyltransferase</keyword>
<evidence type="ECO:0000256" key="1">
    <source>
        <dbReference type="ARBA" id="ARBA00012528"/>
    </source>
</evidence>
<evidence type="ECO:0000313" key="7">
    <source>
        <dbReference type="Proteomes" id="UP001596104"/>
    </source>
</evidence>
<feature type="transmembrane region" description="Helical" evidence="4">
    <location>
        <begin position="133"/>
        <end position="160"/>
    </location>
</feature>
<dbReference type="CDD" id="cd01949">
    <property type="entry name" value="GGDEF"/>
    <property type="match status" value="1"/>
</dbReference>
<dbReference type="SMART" id="SM00267">
    <property type="entry name" value="GGDEF"/>
    <property type="match status" value="1"/>
</dbReference>
<evidence type="ECO:0000256" key="3">
    <source>
        <dbReference type="SAM" id="MobiDB-lite"/>
    </source>
</evidence>
<sequence>MKLAHDDLSQHGRNQGQATSSPSPLWRAAALIAGIVFAGALFGHLTRPLGFLSTFWPANALLMGLMVRNPGWARPHGWAGAAIGYLTADFAMGGGLGITLWLTAGNLTDAGIGYLLFQRIADTDRRLERPQSLLFLLLIAFAAAAAAAIVGSGCLAVYFGQTPLQAFEFFLTSEFSSNLVVLPMVLTAPRLADLAKQLRAHVRPGSWRLKAALPGIALLASILLATTTGGSSAIAIPVPAILWCALSYGVFPTALLTFGLGLWQSTVLLSALTPGTAEYAAALTSHRFGVALFSLGPIMVAAINAARARLLEELDLAANQDVLTRILTRRAFLLRSEAMLARNLAEGSPVALLMLDVDRFKLINDEYGHAVGDEVLVSLAEQISGLLRRSDLFGRIGGEEFAILVSGLTQPATLALAERLRDGCARLRVAIGRAEPLALTVSIGVVWGTGGPASSLQHLLKQADDALYRAKRAGRDRVVDETLQAA</sequence>
<feature type="transmembrane region" description="Helical" evidence="4">
    <location>
        <begin position="212"/>
        <end position="234"/>
    </location>
</feature>
<keyword evidence="4" id="KW-1133">Transmembrane helix</keyword>
<dbReference type="Gene3D" id="3.30.70.270">
    <property type="match status" value="1"/>
</dbReference>
<keyword evidence="7" id="KW-1185">Reference proteome</keyword>
<evidence type="ECO:0000256" key="2">
    <source>
        <dbReference type="ARBA" id="ARBA00034247"/>
    </source>
</evidence>
<protein>
    <recommendedName>
        <fullName evidence="1">diguanylate cyclase</fullName>
        <ecNumber evidence="1">2.7.7.65</ecNumber>
    </recommendedName>
</protein>
<evidence type="ECO:0000313" key="6">
    <source>
        <dbReference type="EMBL" id="MFC5397181.1"/>
    </source>
</evidence>
<dbReference type="InterPro" id="IPR050469">
    <property type="entry name" value="Diguanylate_Cyclase"/>
</dbReference>
<dbReference type="InterPro" id="IPR000160">
    <property type="entry name" value="GGDEF_dom"/>
</dbReference>
<feature type="compositionally biased region" description="Basic and acidic residues" evidence="3">
    <location>
        <begin position="1"/>
        <end position="10"/>
    </location>
</feature>
<feature type="transmembrane region" description="Helical" evidence="4">
    <location>
        <begin position="240"/>
        <end position="263"/>
    </location>
</feature>
<keyword evidence="4" id="KW-0472">Membrane</keyword>
<gene>
    <name evidence="6" type="ORF">ACFPPC_31475</name>
</gene>
<dbReference type="Proteomes" id="UP001596104">
    <property type="component" value="Unassembled WGS sequence"/>
</dbReference>
<name>A0ABW0HJC7_9HYPH</name>